<evidence type="ECO:0000313" key="1">
    <source>
        <dbReference type="EMBL" id="GIF20425.1"/>
    </source>
</evidence>
<dbReference type="InterPro" id="IPR025412">
    <property type="entry name" value="DUF4304"/>
</dbReference>
<accession>A0A919NKI6</accession>
<comment type="caution">
    <text evidence="1">The sequence shown here is derived from an EMBL/GenBank/DDBJ whole genome shotgun (WGS) entry which is preliminary data.</text>
</comment>
<sequence>MAGAVLKTCARLLGAHLRQFGFEADGLVFRRYNSGGDVVIVELQPHRSFLGDTQFFVNLAFLLEPIWRHDGYPPGTRPDSSHGSWWERVNPADWVDGEDFVEQWVVADRAACATVTARLVARLGERLPVVLGWLDRDKLRQAVADGVPVGYETELWLLAEDGPSEELRAELFGSGSPDDAGVADVDRAIWAYAHRAGR</sequence>
<dbReference type="Proteomes" id="UP000623608">
    <property type="component" value="Unassembled WGS sequence"/>
</dbReference>
<dbReference type="AlphaFoldDB" id="A0A919NKI6"/>
<evidence type="ECO:0000313" key="2">
    <source>
        <dbReference type="Proteomes" id="UP000623608"/>
    </source>
</evidence>
<evidence type="ECO:0008006" key="3">
    <source>
        <dbReference type="Google" id="ProtNLM"/>
    </source>
</evidence>
<dbReference type="EMBL" id="BOMY01000022">
    <property type="protein sequence ID" value="GIF20425.1"/>
    <property type="molecule type" value="Genomic_DNA"/>
</dbReference>
<dbReference type="Pfam" id="PF14137">
    <property type="entry name" value="DUF4304"/>
    <property type="match status" value="1"/>
</dbReference>
<proteinExistence type="predicted"/>
<organism evidence="1 2">
    <name type="scientific">Paractinoplanes tereljensis</name>
    <dbReference type="NCBI Taxonomy" id="571912"/>
    <lineage>
        <taxon>Bacteria</taxon>
        <taxon>Bacillati</taxon>
        <taxon>Actinomycetota</taxon>
        <taxon>Actinomycetes</taxon>
        <taxon>Micromonosporales</taxon>
        <taxon>Micromonosporaceae</taxon>
        <taxon>Paractinoplanes</taxon>
    </lineage>
</organism>
<name>A0A919NKI6_9ACTN</name>
<keyword evidence="2" id="KW-1185">Reference proteome</keyword>
<gene>
    <name evidence="1" type="ORF">Ate02nite_31550</name>
</gene>
<protein>
    <recommendedName>
        <fullName evidence="3">DUF4304 domain-containing protein</fullName>
    </recommendedName>
</protein>
<reference evidence="1" key="1">
    <citation type="submission" date="2021-01" db="EMBL/GenBank/DDBJ databases">
        <title>Whole genome shotgun sequence of Actinoplanes tereljensis NBRC 105297.</title>
        <authorList>
            <person name="Komaki H."/>
            <person name="Tamura T."/>
        </authorList>
    </citation>
    <scope>NUCLEOTIDE SEQUENCE</scope>
    <source>
        <strain evidence="1">NBRC 105297</strain>
    </source>
</reference>
<dbReference type="RefSeq" id="WP_203806054.1">
    <property type="nucleotide sequence ID" value="NZ_BOMY01000022.1"/>
</dbReference>